<gene>
    <name evidence="1" type="ORF">SAMN05421842_10751</name>
</gene>
<dbReference type="RefSeq" id="WP_090089854.1">
    <property type="nucleotide sequence ID" value="NZ_FOMG01000007.1"/>
</dbReference>
<sequence length="69" mass="8496">MYLSIPKKIIVPVSYVEKESLDIEEIIFLQQKNSDENLTNEVNRIQKQFINIMKENIYNNYYRNYYRDK</sequence>
<dbReference type="AlphaFoldDB" id="A0A1I1L4K7"/>
<reference evidence="1 2" key="1">
    <citation type="submission" date="2016-10" db="EMBL/GenBank/DDBJ databases">
        <authorList>
            <person name="de Groot N.N."/>
        </authorList>
    </citation>
    <scope>NUCLEOTIDE SEQUENCE [LARGE SCALE GENOMIC DNA]</scope>
    <source>
        <strain evidence="1 2">DSM 12992</strain>
    </source>
</reference>
<name>A0A1I1L4K7_9CLOT</name>
<proteinExistence type="predicted"/>
<organism evidence="1 2">
    <name type="scientific">Clostridium uliginosum</name>
    <dbReference type="NCBI Taxonomy" id="119641"/>
    <lineage>
        <taxon>Bacteria</taxon>
        <taxon>Bacillati</taxon>
        <taxon>Bacillota</taxon>
        <taxon>Clostridia</taxon>
        <taxon>Eubacteriales</taxon>
        <taxon>Clostridiaceae</taxon>
        <taxon>Clostridium</taxon>
    </lineage>
</organism>
<accession>A0A1I1L4K7</accession>
<evidence type="ECO:0000313" key="1">
    <source>
        <dbReference type="EMBL" id="SFC67452.1"/>
    </source>
</evidence>
<dbReference type="Proteomes" id="UP000199263">
    <property type="component" value="Unassembled WGS sequence"/>
</dbReference>
<protein>
    <submittedName>
        <fullName evidence="1">Uncharacterized protein</fullName>
    </submittedName>
</protein>
<keyword evidence="2" id="KW-1185">Reference proteome</keyword>
<evidence type="ECO:0000313" key="2">
    <source>
        <dbReference type="Proteomes" id="UP000199263"/>
    </source>
</evidence>
<dbReference type="EMBL" id="FOMG01000007">
    <property type="protein sequence ID" value="SFC67452.1"/>
    <property type="molecule type" value="Genomic_DNA"/>
</dbReference>